<evidence type="ECO:0000313" key="2">
    <source>
        <dbReference type="Proteomes" id="UP000516957"/>
    </source>
</evidence>
<dbReference type="EMBL" id="JACCBE010000001">
    <property type="protein sequence ID" value="NYD57940.1"/>
    <property type="molecule type" value="Genomic_DNA"/>
</dbReference>
<dbReference type="AlphaFoldDB" id="A0A7Y9JQY8"/>
<dbReference type="Proteomes" id="UP000516957">
    <property type="component" value="Unassembled WGS sequence"/>
</dbReference>
<sequence length="489" mass="52893">MLRTRAELARRLRAEQITADVSRISRWESGNHAVPAPVTALYEQEADQPRARLLAISRLMARSSGHLEERAALAEVPAPPAAEIDDILDRAGRAGARVNGAEWLSWAVAVSAFHHFYMPSPLWQAVCDRLVSELARTRGVAHHRRHEACVTLLDHPVAQPHLLRAAGRWLTRRDVQVVTPVLSLLAEVDGPGASDLVLKLLRSSSRRLRSGTLGVVTTKLARGHLDHAAQHELEAMCARRLARTTSTSEALSTLDLATHLPAAAFDRLVTAIRHVGTRETVLRAREQASLVPLQLSRGIGKRVGWGAQVDTAGSTRTTPEPDLMLDRLVQEALFHVHGWRRSLAGRTLGASPYAAVVAERALSLTQDDNPVVGLRAWALLGALGHGGRTDEMVERACATTVSESQREALYALSLSPRPLTAAEADALVALAAGTSDPDVRYGVTLTLGMVAPQRLEEVAGLDRASQRAAAWWRTTGPVLRDDDCNGSAA</sequence>
<evidence type="ECO:0000313" key="1">
    <source>
        <dbReference type="EMBL" id="NYD57940.1"/>
    </source>
</evidence>
<comment type="caution">
    <text evidence="1">The sequence shown here is derived from an EMBL/GenBank/DDBJ whole genome shotgun (WGS) entry which is preliminary data.</text>
</comment>
<reference evidence="1 2" key="1">
    <citation type="submission" date="2020-07" db="EMBL/GenBank/DDBJ databases">
        <title>Sequencing the genomes of 1000 actinobacteria strains.</title>
        <authorList>
            <person name="Klenk H.-P."/>
        </authorList>
    </citation>
    <scope>NUCLEOTIDE SEQUENCE [LARGE SCALE GENOMIC DNA]</scope>
    <source>
        <strain evidence="1 2">DSM 18965</strain>
    </source>
</reference>
<proteinExistence type="predicted"/>
<accession>A0A7Y9JQY8</accession>
<organism evidence="1 2">
    <name type="scientific">Nocardioides marinisabuli</name>
    <dbReference type="NCBI Taxonomy" id="419476"/>
    <lineage>
        <taxon>Bacteria</taxon>
        <taxon>Bacillati</taxon>
        <taxon>Actinomycetota</taxon>
        <taxon>Actinomycetes</taxon>
        <taxon>Propionibacteriales</taxon>
        <taxon>Nocardioidaceae</taxon>
        <taxon>Nocardioides</taxon>
    </lineage>
</organism>
<keyword evidence="2" id="KW-1185">Reference proteome</keyword>
<protein>
    <submittedName>
        <fullName evidence="1">Uncharacterized protein</fullName>
    </submittedName>
</protein>
<dbReference type="RefSeq" id="WP_179615626.1">
    <property type="nucleotide sequence ID" value="NZ_CP059163.1"/>
</dbReference>
<gene>
    <name evidence="1" type="ORF">BKA08_002178</name>
</gene>
<name>A0A7Y9JQY8_9ACTN</name>